<sequence>MIFANQPDDSEKGAGGRNQKPLLLVLLVLVAVFAYLYFFTGLIKPRQEEQPAPPPVAEVKKPLPPRPDGERGQPAKIAVKAPEAAPKAVPAEQKTKAGEPAAARVKPQPVQTPAQAANAPEKAAPAKAVAQLAKETAKPAPAGNEATKPAPAAVGSGKAKAPQQQASGEKVPKADRGAVKPAPATADKTAKKDAVAAVAKKDVAGKKAGKEPVKKAAGAVKTATVTLLVGEFVPDRDFLALQTRLKNMGLSPLHKTELKKAKPMNRLYVGEYPDYDAGAAELERIKKLSADAFFIETGGTYRVYAGSYYGRRLAEQVRTGLAGKGVATTLQKADVPVTVVRLTAGRFADKAAAAGTIKKLKAAGLAPTVVPLAR</sequence>
<protein>
    <submittedName>
        <fullName evidence="4">Sporulation related protein</fullName>
    </submittedName>
</protein>
<feature type="compositionally biased region" description="Low complexity" evidence="1">
    <location>
        <begin position="113"/>
        <end position="134"/>
    </location>
</feature>
<keyword evidence="2" id="KW-0812">Transmembrane</keyword>
<keyword evidence="5" id="KW-1185">Reference proteome</keyword>
<feature type="compositionally biased region" description="Pro residues" evidence="1">
    <location>
        <begin position="51"/>
        <end position="66"/>
    </location>
</feature>
<organism evidence="4 5">
    <name type="scientific">Geobacter argillaceus</name>
    <dbReference type="NCBI Taxonomy" id="345631"/>
    <lineage>
        <taxon>Bacteria</taxon>
        <taxon>Pseudomonadati</taxon>
        <taxon>Thermodesulfobacteriota</taxon>
        <taxon>Desulfuromonadia</taxon>
        <taxon>Geobacterales</taxon>
        <taxon>Geobacteraceae</taxon>
        <taxon>Geobacter</taxon>
    </lineage>
</organism>
<feature type="transmembrane region" description="Helical" evidence="2">
    <location>
        <begin position="21"/>
        <end position="43"/>
    </location>
</feature>
<dbReference type="Proteomes" id="UP000319449">
    <property type="component" value="Unassembled WGS sequence"/>
</dbReference>
<gene>
    <name evidence="4" type="ORF">JN12_03174</name>
</gene>
<dbReference type="SUPFAM" id="SSF110997">
    <property type="entry name" value="Sporulation related repeat"/>
    <property type="match status" value="1"/>
</dbReference>
<evidence type="ECO:0000313" key="5">
    <source>
        <dbReference type="Proteomes" id="UP000319449"/>
    </source>
</evidence>
<dbReference type="Pfam" id="PF05036">
    <property type="entry name" value="SPOR"/>
    <property type="match status" value="1"/>
</dbReference>
<dbReference type="EMBL" id="VLLN01000023">
    <property type="protein sequence ID" value="TWJ17062.1"/>
    <property type="molecule type" value="Genomic_DNA"/>
</dbReference>
<evidence type="ECO:0000256" key="1">
    <source>
        <dbReference type="SAM" id="MobiDB-lite"/>
    </source>
</evidence>
<dbReference type="GO" id="GO:0042834">
    <property type="term" value="F:peptidoglycan binding"/>
    <property type="evidence" value="ECO:0007669"/>
    <property type="project" value="InterPro"/>
</dbReference>
<name>A0A562VGQ6_9BACT</name>
<proteinExistence type="predicted"/>
<dbReference type="AlphaFoldDB" id="A0A562VGQ6"/>
<evidence type="ECO:0000313" key="4">
    <source>
        <dbReference type="EMBL" id="TWJ17062.1"/>
    </source>
</evidence>
<feature type="region of interest" description="Disordered" evidence="1">
    <location>
        <begin position="47"/>
        <end position="193"/>
    </location>
</feature>
<dbReference type="RefSeq" id="WP_145024526.1">
    <property type="nucleotide sequence ID" value="NZ_VLLN01000023.1"/>
</dbReference>
<feature type="domain" description="SPOR" evidence="3">
    <location>
        <begin position="295"/>
        <end position="373"/>
    </location>
</feature>
<dbReference type="Gene3D" id="3.30.70.1070">
    <property type="entry name" value="Sporulation related repeat"/>
    <property type="match status" value="1"/>
</dbReference>
<dbReference type="InterPro" id="IPR007730">
    <property type="entry name" value="SPOR-like_dom"/>
</dbReference>
<keyword evidence="2" id="KW-1133">Transmembrane helix</keyword>
<feature type="compositionally biased region" description="Low complexity" evidence="1">
    <location>
        <begin position="74"/>
        <end position="92"/>
    </location>
</feature>
<dbReference type="PROSITE" id="PS51724">
    <property type="entry name" value="SPOR"/>
    <property type="match status" value="1"/>
</dbReference>
<dbReference type="InterPro" id="IPR036680">
    <property type="entry name" value="SPOR-like_sf"/>
</dbReference>
<reference evidence="4 5" key="1">
    <citation type="submission" date="2019-07" db="EMBL/GenBank/DDBJ databases">
        <title>Genomic Encyclopedia of Archaeal and Bacterial Type Strains, Phase II (KMG-II): from individual species to whole genera.</title>
        <authorList>
            <person name="Goeker M."/>
        </authorList>
    </citation>
    <scope>NUCLEOTIDE SEQUENCE [LARGE SCALE GENOMIC DNA]</scope>
    <source>
        <strain evidence="4 5">ATCC BAA-1139</strain>
    </source>
</reference>
<comment type="caution">
    <text evidence="4">The sequence shown here is derived from an EMBL/GenBank/DDBJ whole genome shotgun (WGS) entry which is preliminary data.</text>
</comment>
<keyword evidence="2" id="KW-0472">Membrane</keyword>
<evidence type="ECO:0000256" key="2">
    <source>
        <dbReference type="SAM" id="Phobius"/>
    </source>
</evidence>
<accession>A0A562VGQ6</accession>
<evidence type="ECO:0000259" key="3">
    <source>
        <dbReference type="PROSITE" id="PS51724"/>
    </source>
</evidence>
<dbReference type="OrthoDB" id="5398025at2"/>